<dbReference type="SMART" id="SM00388">
    <property type="entry name" value="HisKA"/>
    <property type="match status" value="1"/>
</dbReference>
<dbReference type="SUPFAM" id="SSF158472">
    <property type="entry name" value="HAMP domain-like"/>
    <property type="match status" value="1"/>
</dbReference>
<dbReference type="GO" id="GO:0000155">
    <property type="term" value="F:phosphorelay sensor kinase activity"/>
    <property type="evidence" value="ECO:0007669"/>
    <property type="project" value="InterPro"/>
</dbReference>
<dbReference type="InterPro" id="IPR003661">
    <property type="entry name" value="HisK_dim/P_dom"/>
</dbReference>
<evidence type="ECO:0000259" key="17">
    <source>
        <dbReference type="PROSITE" id="PS50885"/>
    </source>
</evidence>
<dbReference type="Gene3D" id="3.30.450.20">
    <property type="entry name" value="PAS domain"/>
    <property type="match status" value="3"/>
</dbReference>
<dbReference type="Pfam" id="PF02518">
    <property type="entry name" value="HATPase_c"/>
    <property type="match status" value="1"/>
</dbReference>
<dbReference type="InterPro" id="IPR005467">
    <property type="entry name" value="His_kinase_dom"/>
</dbReference>
<feature type="domain" description="HAMP" evidence="17">
    <location>
        <begin position="303"/>
        <end position="355"/>
    </location>
</feature>
<dbReference type="CDD" id="cd06225">
    <property type="entry name" value="HAMP"/>
    <property type="match status" value="1"/>
</dbReference>
<evidence type="ECO:0000256" key="11">
    <source>
        <dbReference type="ARBA" id="ARBA00022989"/>
    </source>
</evidence>
<dbReference type="Pfam" id="PF00672">
    <property type="entry name" value="HAMP"/>
    <property type="match status" value="1"/>
</dbReference>
<dbReference type="SUPFAM" id="SSF55874">
    <property type="entry name" value="ATPase domain of HSP90 chaperone/DNA topoisomerase II/histidine kinase"/>
    <property type="match status" value="1"/>
</dbReference>
<dbReference type="InterPro" id="IPR000014">
    <property type="entry name" value="PAS"/>
</dbReference>
<dbReference type="Pfam" id="PF13426">
    <property type="entry name" value="PAS_9"/>
    <property type="match status" value="1"/>
</dbReference>
<dbReference type="NCBIfam" id="TIGR00229">
    <property type="entry name" value="sensory_box"/>
    <property type="match status" value="1"/>
</dbReference>
<dbReference type="Gene3D" id="1.10.287.130">
    <property type="match status" value="1"/>
</dbReference>
<dbReference type="Pfam" id="PF00512">
    <property type="entry name" value="HisKA"/>
    <property type="match status" value="1"/>
</dbReference>
<dbReference type="InterPro" id="IPR033479">
    <property type="entry name" value="dCache_1"/>
</dbReference>
<dbReference type="PROSITE" id="PS50885">
    <property type="entry name" value="HAMP"/>
    <property type="match status" value="1"/>
</dbReference>
<dbReference type="CDD" id="cd18773">
    <property type="entry name" value="PDC1_HK_sensor"/>
    <property type="match status" value="1"/>
</dbReference>
<dbReference type="SMART" id="SM00304">
    <property type="entry name" value="HAMP"/>
    <property type="match status" value="1"/>
</dbReference>
<evidence type="ECO:0000313" key="18">
    <source>
        <dbReference type="EMBL" id="TYO97148.1"/>
    </source>
</evidence>
<dbReference type="InterPro" id="IPR003660">
    <property type="entry name" value="HAMP_dom"/>
</dbReference>
<dbReference type="OrthoDB" id="5522918at2"/>
<evidence type="ECO:0000313" key="19">
    <source>
        <dbReference type="Proteomes" id="UP000324159"/>
    </source>
</evidence>
<dbReference type="GO" id="GO:0005524">
    <property type="term" value="F:ATP binding"/>
    <property type="evidence" value="ECO:0007669"/>
    <property type="project" value="UniProtKB-KW"/>
</dbReference>
<keyword evidence="11 14" id="KW-1133">Transmembrane helix</keyword>
<keyword evidence="9" id="KW-0418">Kinase</keyword>
<dbReference type="InterPro" id="IPR036097">
    <property type="entry name" value="HisK_dim/P_sf"/>
</dbReference>
<evidence type="ECO:0000256" key="5">
    <source>
        <dbReference type="ARBA" id="ARBA00022553"/>
    </source>
</evidence>
<keyword evidence="7 14" id="KW-0812">Transmembrane</keyword>
<keyword evidence="6" id="KW-0808">Transferase</keyword>
<dbReference type="PANTHER" id="PTHR43065:SF10">
    <property type="entry name" value="PEROXIDE STRESS-ACTIVATED HISTIDINE KINASE MAK3"/>
    <property type="match status" value="1"/>
</dbReference>
<dbReference type="PROSITE" id="PS50109">
    <property type="entry name" value="HIS_KIN"/>
    <property type="match status" value="1"/>
</dbReference>
<dbReference type="Gene3D" id="3.30.565.10">
    <property type="entry name" value="Histidine kinase-like ATPase, C-terminal domain"/>
    <property type="match status" value="1"/>
</dbReference>
<organism evidence="18 19">
    <name type="scientific">Geothermobacter ehrlichii</name>
    <dbReference type="NCBI Taxonomy" id="213224"/>
    <lineage>
        <taxon>Bacteria</taxon>
        <taxon>Pseudomonadati</taxon>
        <taxon>Thermodesulfobacteriota</taxon>
        <taxon>Desulfuromonadia</taxon>
        <taxon>Desulfuromonadales</taxon>
        <taxon>Geothermobacteraceae</taxon>
        <taxon>Geothermobacter</taxon>
    </lineage>
</organism>
<dbReference type="AlphaFoldDB" id="A0A5D3WG46"/>
<keyword evidence="8" id="KW-0547">Nucleotide-binding</keyword>
<keyword evidence="5" id="KW-0597">Phosphoprotein</keyword>
<dbReference type="PRINTS" id="PR00344">
    <property type="entry name" value="BCTRLSENSOR"/>
</dbReference>
<keyword evidence="4" id="KW-1003">Cell membrane</keyword>
<dbReference type="Pfam" id="PF02743">
    <property type="entry name" value="dCache_1"/>
    <property type="match status" value="1"/>
</dbReference>
<evidence type="ECO:0000259" key="16">
    <source>
        <dbReference type="PROSITE" id="PS50112"/>
    </source>
</evidence>
<evidence type="ECO:0000256" key="14">
    <source>
        <dbReference type="SAM" id="Phobius"/>
    </source>
</evidence>
<dbReference type="SMART" id="SM00387">
    <property type="entry name" value="HATPase_c"/>
    <property type="match status" value="1"/>
</dbReference>
<dbReference type="InterPro" id="IPR036890">
    <property type="entry name" value="HATPase_C_sf"/>
</dbReference>
<evidence type="ECO:0000256" key="10">
    <source>
        <dbReference type="ARBA" id="ARBA00022840"/>
    </source>
</evidence>
<dbReference type="SUPFAM" id="SSF47384">
    <property type="entry name" value="Homodimeric domain of signal transducing histidine kinase"/>
    <property type="match status" value="1"/>
</dbReference>
<keyword evidence="12" id="KW-0902">Two-component regulatory system</keyword>
<evidence type="ECO:0000256" key="9">
    <source>
        <dbReference type="ARBA" id="ARBA00022777"/>
    </source>
</evidence>
<comment type="caution">
    <text evidence="18">The sequence shown here is derived from an EMBL/GenBank/DDBJ whole genome shotgun (WGS) entry which is preliminary data.</text>
</comment>
<feature type="transmembrane region" description="Helical" evidence="14">
    <location>
        <begin position="281"/>
        <end position="301"/>
    </location>
</feature>
<dbReference type="InterPro" id="IPR003594">
    <property type="entry name" value="HATPase_dom"/>
</dbReference>
<evidence type="ECO:0000256" key="4">
    <source>
        <dbReference type="ARBA" id="ARBA00022475"/>
    </source>
</evidence>
<gene>
    <name evidence="18" type="ORF">EDC39_11178</name>
</gene>
<keyword evidence="13 14" id="KW-0472">Membrane</keyword>
<keyword evidence="19" id="KW-1185">Reference proteome</keyword>
<reference evidence="18 19" key="1">
    <citation type="submission" date="2019-07" db="EMBL/GenBank/DDBJ databases">
        <title>Genomic Encyclopedia of Type Strains, Phase IV (KMG-IV): sequencing the most valuable type-strain genomes for metagenomic binning, comparative biology and taxonomic classification.</title>
        <authorList>
            <person name="Goeker M."/>
        </authorList>
    </citation>
    <scope>NUCLEOTIDE SEQUENCE [LARGE SCALE GENOMIC DNA]</scope>
    <source>
        <strain evidence="18 19">SS015</strain>
    </source>
</reference>
<dbReference type="InterPro" id="IPR013656">
    <property type="entry name" value="PAS_4"/>
</dbReference>
<dbReference type="Gene3D" id="6.10.340.10">
    <property type="match status" value="1"/>
</dbReference>
<dbReference type="InterPro" id="IPR004358">
    <property type="entry name" value="Sig_transdc_His_kin-like_C"/>
</dbReference>
<accession>A0A5D3WG46</accession>
<dbReference type="GO" id="GO:0005886">
    <property type="term" value="C:plasma membrane"/>
    <property type="evidence" value="ECO:0007669"/>
    <property type="project" value="UniProtKB-SubCell"/>
</dbReference>
<dbReference type="EC" id="2.7.13.3" evidence="3"/>
<dbReference type="Pfam" id="PF08448">
    <property type="entry name" value="PAS_4"/>
    <property type="match status" value="1"/>
</dbReference>
<proteinExistence type="predicted"/>
<dbReference type="PANTHER" id="PTHR43065">
    <property type="entry name" value="SENSOR HISTIDINE KINASE"/>
    <property type="match status" value="1"/>
</dbReference>
<feature type="domain" description="Histidine kinase" evidence="15">
    <location>
        <begin position="631"/>
        <end position="848"/>
    </location>
</feature>
<dbReference type="EMBL" id="VNIB01000011">
    <property type="protein sequence ID" value="TYO97148.1"/>
    <property type="molecule type" value="Genomic_DNA"/>
</dbReference>
<evidence type="ECO:0000256" key="2">
    <source>
        <dbReference type="ARBA" id="ARBA00004651"/>
    </source>
</evidence>
<dbReference type="SUPFAM" id="SSF55785">
    <property type="entry name" value="PYP-like sensor domain (PAS domain)"/>
    <property type="match status" value="2"/>
</dbReference>
<comment type="catalytic activity">
    <reaction evidence="1">
        <text>ATP + protein L-histidine = ADP + protein N-phospho-L-histidine.</text>
        <dbReference type="EC" id="2.7.13.3"/>
    </reaction>
</comment>
<dbReference type="InterPro" id="IPR035965">
    <property type="entry name" value="PAS-like_dom_sf"/>
</dbReference>
<comment type="subcellular location">
    <subcellularLocation>
        <location evidence="2">Cell membrane</location>
        <topology evidence="2">Multi-pass membrane protein</topology>
    </subcellularLocation>
</comment>
<dbReference type="SMART" id="SM00091">
    <property type="entry name" value="PAS"/>
    <property type="match status" value="3"/>
</dbReference>
<dbReference type="CDD" id="cd18774">
    <property type="entry name" value="PDC2_HK_sensor"/>
    <property type="match status" value="1"/>
</dbReference>
<evidence type="ECO:0000259" key="15">
    <source>
        <dbReference type="PROSITE" id="PS50109"/>
    </source>
</evidence>
<evidence type="ECO:0000256" key="13">
    <source>
        <dbReference type="ARBA" id="ARBA00023136"/>
    </source>
</evidence>
<evidence type="ECO:0000256" key="6">
    <source>
        <dbReference type="ARBA" id="ARBA00022679"/>
    </source>
</evidence>
<dbReference type="Proteomes" id="UP000324159">
    <property type="component" value="Unassembled WGS sequence"/>
</dbReference>
<dbReference type="CDD" id="cd00130">
    <property type="entry name" value="PAS"/>
    <property type="match status" value="1"/>
</dbReference>
<keyword evidence="10" id="KW-0067">ATP-binding</keyword>
<evidence type="ECO:0000256" key="1">
    <source>
        <dbReference type="ARBA" id="ARBA00000085"/>
    </source>
</evidence>
<evidence type="ECO:0000256" key="8">
    <source>
        <dbReference type="ARBA" id="ARBA00022741"/>
    </source>
</evidence>
<feature type="domain" description="PAS" evidence="16">
    <location>
        <begin position="497"/>
        <end position="541"/>
    </location>
</feature>
<evidence type="ECO:0000256" key="7">
    <source>
        <dbReference type="ARBA" id="ARBA00022692"/>
    </source>
</evidence>
<name>A0A5D3WG46_9BACT</name>
<protein>
    <recommendedName>
        <fullName evidence="3">histidine kinase</fullName>
        <ecNumber evidence="3">2.7.13.3</ecNumber>
    </recommendedName>
</protein>
<evidence type="ECO:0000256" key="3">
    <source>
        <dbReference type="ARBA" id="ARBA00012438"/>
    </source>
</evidence>
<dbReference type="PROSITE" id="PS50112">
    <property type="entry name" value="PAS"/>
    <property type="match status" value="1"/>
</dbReference>
<evidence type="ECO:0000256" key="12">
    <source>
        <dbReference type="ARBA" id="ARBA00023012"/>
    </source>
</evidence>
<sequence length="859" mass="95529">MARQAKLRSILLWRFLFLSLLPVLLLGGVTLTLVDRETRANLESKNFLLANAVAREIGESLREPQSVLRQLAAILVLYFSDEEDSTSLLLDSAVRNSDYFDSILLLDHRGRVLHVGLPENLRKLRRNYLGLDLAEMPFFARALRGNDVYWSDLFISPVSGEQELLLVFPFSDLVLAGSLNREFLRRLQDVGSNRSGLGLALVDRTGRLIMQSGKDAADQGKTLRHLLPVREGLAGNTGTWTFDWHGRETLGSLARVPGAGWMVLINQDLAGAYAAARHLQVSVAVGLCFAVLLALLVAITFSRRLVRPLQDLSAQIGDIAAGNYQVGLATQPYAEIEELAASVRGMAAEICLREEDLRQSREHYLRLFNSGRDAILVTSLDEKGLPDRLFEANEIACLSLGLDRETLLEARFRDICPDLFEPADKAVELFSRGLKDGHLLFEADIRTALGKQLPHEFNISFYRQEGEPVAFIVARDITDRRMAETALRQSEQQHRLLSRQFQALFDAIPDGLLVFNRELKVSWANRASGDLYGRPPEEILGCSTEDLHGFLGVDIRHCVVSDAMRGGQPERIEMDLPDGRILETRAIPIFDDRKRVDRVIKFIRDVTEQVRSHRDSIRTGQLAAIGELAAGVAHEINNPINGIINYAQIMVNHARAGGDSTELPERIIKEGNRIAGIVSSLLSFSRNRQEAIRAVYLHEVVNDALTLMKAQLRKDGIRVDIALDDDLPPVAGRYQQLEQVLINLLSNARHALNEKYPEYSEDKCLRISAEVAGDGRVRLIVHDRGPGIPEHLLERILDPFFTTKPAGVGTGLGLSITHDIVRDHDGSIDIDSVPGEYTRVIVTLPVYVEMAGEAAASVL</sequence>